<sequence>MERLVGSYRKDYGLSVYSDTFMIVYGTTSLTLGERQRVQPFLEALENHLNVTVLRVESAREAAEIILLTTSELEAFVNNPENERLELRNTYARMLMVIPGMNVSRTEMVMQRCSSMRSLRELLKTVKEEYRRGRLQLNSSLFTREPGDMLKNVLEGWVENLYIMLCSDDSNAVLHDN</sequence>
<dbReference type="InterPro" id="IPR042530">
    <property type="entry name" value="EME1/EME2_C"/>
</dbReference>
<dbReference type="Gene3D" id="1.10.150.670">
    <property type="entry name" value="Crossover junction endonuclease EME1, DNA-binding domain"/>
    <property type="match status" value="1"/>
</dbReference>
<accession>A0ABR3EVX4</accession>
<dbReference type="Proteomes" id="UP001465976">
    <property type="component" value="Unassembled WGS sequence"/>
</dbReference>
<evidence type="ECO:0000313" key="2">
    <source>
        <dbReference type="Proteomes" id="UP001465976"/>
    </source>
</evidence>
<comment type="caution">
    <text evidence="1">The sequence shown here is derived from an EMBL/GenBank/DDBJ whole genome shotgun (WGS) entry which is preliminary data.</text>
</comment>
<protein>
    <submittedName>
        <fullName evidence="1">Uncharacterized protein</fullName>
    </submittedName>
</protein>
<keyword evidence="2" id="KW-1185">Reference proteome</keyword>
<proteinExistence type="predicted"/>
<reference evidence="1 2" key="1">
    <citation type="submission" date="2024-02" db="EMBL/GenBank/DDBJ databases">
        <title>A draft genome for the cacao thread blight pathogen Marasmius crinis-equi.</title>
        <authorList>
            <person name="Cohen S.P."/>
            <person name="Baruah I.K."/>
            <person name="Amoako-Attah I."/>
            <person name="Bukari Y."/>
            <person name="Meinhardt L.W."/>
            <person name="Bailey B.A."/>
        </authorList>
    </citation>
    <scope>NUCLEOTIDE SEQUENCE [LARGE SCALE GENOMIC DNA]</scope>
    <source>
        <strain evidence="1 2">GH-76</strain>
    </source>
</reference>
<name>A0ABR3EVX4_9AGAR</name>
<organism evidence="1 2">
    <name type="scientific">Marasmius crinis-equi</name>
    <dbReference type="NCBI Taxonomy" id="585013"/>
    <lineage>
        <taxon>Eukaryota</taxon>
        <taxon>Fungi</taxon>
        <taxon>Dikarya</taxon>
        <taxon>Basidiomycota</taxon>
        <taxon>Agaricomycotina</taxon>
        <taxon>Agaricomycetes</taxon>
        <taxon>Agaricomycetidae</taxon>
        <taxon>Agaricales</taxon>
        <taxon>Marasmiineae</taxon>
        <taxon>Marasmiaceae</taxon>
        <taxon>Marasmius</taxon>
    </lineage>
</organism>
<gene>
    <name evidence="1" type="ORF">V5O48_014919</name>
</gene>
<dbReference type="EMBL" id="JBAHYK010001684">
    <property type="protein sequence ID" value="KAL0567067.1"/>
    <property type="molecule type" value="Genomic_DNA"/>
</dbReference>
<evidence type="ECO:0000313" key="1">
    <source>
        <dbReference type="EMBL" id="KAL0567067.1"/>
    </source>
</evidence>